<accession>A0A9X2BFY5</accession>
<reference evidence="3" key="1">
    <citation type="submission" date="2021-09" db="EMBL/GenBank/DDBJ databases">
        <title>Genome analysis of Fictibacillus sp. KIGAM418 isolated from marine sediment.</title>
        <authorList>
            <person name="Seo M.-J."/>
            <person name="Cho E.-S."/>
            <person name="Hwang C.Y."/>
        </authorList>
    </citation>
    <scope>NUCLEOTIDE SEQUENCE</scope>
    <source>
        <strain evidence="3">KIGAM418</strain>
    </source>
</reference>
<keyword evidence="4" id="KW-1185">Reference proteome</keyword>
<comment type="caution">
    <text evidence="3">The sequence shown here is derived from an EMBL/GenBank/DDBJ whole genome shotgun (WGS) entry which is preliminary data.</text>
</comment>
<dbReference type="Proteomes" id="UP001139011">
    <property type="component" value="Unassembled WGS sequence"/>
</dbReference>
<evidence type="ECO:0000313" key="4">
    <source>
        <dbReference type="Proteomes" id="UP001139011"/>
    </source>
</evidence>
<evidence type="ECO:0000256" key="1">
    <source>
        <dbReference type="SAM" id="MobiDB-lite"/>
    </source>
</evidence>
<organism evidence="3 4">
    <name type="scientific">Fictibacillus marinisediminis</name>
    <dbReference type="NCBI Taxonomy" id="2878389"/>
    <lineage>
        <taxon>Bacteria</taxon>
        <taxon>Bacillati</taxon>
        <taxon>Bacillota</taxon>
        <taxon>Bacilli</taxon>
        <taxon>Bacillales</taxon>
        <taxon>Fictibacillaceae</taxon>
        <taxon>Fictibacillus</taxon>
    </lineage>
</organism>
<feature type="transmembrane region" description="Helical" evidence="2">
    <location>
        <begin position="6"/>
        <end position="26"/>
    </location>
</feature>
<dbReference type="RefSeq" id="WP_248253176.1">
    <property type="nucleotide sequence ID" value="NZ_JAIWJX010000002.1"/>
</dbReference>
<sequence length="133" mass="15196">MDHILDAIGDLIPFLIFVVVGLLGLIKKRLEQKFSAPPKRMAKTKRSASTFSQPEKKESKGKSPPLSEATYQQVRRRAQETFTIEPLKSNRYKDRSNEIITVKVKKENIVQGIIWSEILGKPRAFNPPHGRKK</sequence>
<gene>
    <name evidence="3" type="ORF">LCY76_14305</name>
</gene>
<evidence type="ECO:0000313" key="3">
    <source>
        <dbReference type="EMBL" id="MCK6257757.1"/>
    </source>
</evidence>
<feature type="region of interest" description="Disordered" evidence="1">
    <location>
        <begin position="36"/>
        <end position="72"/>
    </location>
</feature>
<evidence type="ECO:0000256" key="2">
    <source>
        <dbReference type="SAM" id="Phobius"/>
    </source>
</evidence>
<name>A0A9X2BFY5_9BACL</name>
<dbReference type="EMBL" id="JAIWJX010000002">
    <property type="protein sequence ID" value="MCK6257757.1"/>
    <property type="molecule type" value="Genomic_DNA"/>
</dbReference>
<keyword evidence="2" id="KW-1133">Transmembrane helix</keyword>
<protein>
    <submittedName>
        <fullName evidence="3">Uncharacterized protein</fullName>
    </submittedName>
</protein>
<proteinExistence type="predicted"/>
<keyword evidence="2" id="KW-0812">Transmembrane</keyword>
<dbReference type="AlphaFoldDB" id="A0A9X2BFY5"/>
<keyword evidence="2" id="KW-0472">Membrane</keyword>